<dbReference type="VEuPathDB" id="FungiDB:EMCG_00537"/>
<comment type="caution">
    <text evidence="1">The sequence shown here is derived from an EMBL/GenBank/DDBJ whole genome shotgun (WGS) entry which is preliminary data.</text>
</comment>
<evidence type="ECO:0000313" key="2">
    <source>
        <dbReference type="Proteomes" id="UP000034164"/>
    </source>
</evidence>
<gene>
    <name evidence="1" type="ORF">EMCG_00537</name>
</gene>
<organism evidence="1 2">
    <name type="scientific">[Emmonsia] crescens</name>
    <dbReference type="NCBI Taxonomy" id="73230"/>
    <lineage>
        <taxon>Eukaryota</taxon>
        <taxon>Fungi</taxon>
        <taxon>Dikarya</taxon>
        <taxon>Ascomycota</taxon>
        <taxon>Pezizomycotina</taxon>
        <taxon>Eurotiomycetes</taxon>
        <taxon>Eurotiomycetidae</taxon>
        <taxon>Onygenales</taxon>
        <taxon>Ajellomycetaceae</taxon>
        <taxon>Emergomyces</taxon>
    </lineage>
</organism>
<evidence type="ECO:0000313" key="1">
    <source>
        <dbReference type="EMBL" id="KKZ61663.1"/>
    </source>
</evidence>
<sequence length="72" mass="8319">MTKLTEKAEEKRNEIKRKIATDVESYEGDNKQYNIEDLNEELKDMVTEMGFMIANKTNDVLLGYGLVNVALY</sequence>
<accession>A0A0G2HUC8</accession>
<reference evidence="2" key="1">
    <citation type="journal article" date="2015" name="PLoS Genet.">
        <title>The dynamic genome and transcriptome of the human fungal pathogen Blastomyces and close relative Emmonsia.</title>
        <authorList>
            <person name="Munoz J.F."/>
            <person name="Gauthier G.M."/>
            <person name="Desjardins C.A."/>
            <person name="Gallo J.E."/>
            <person name="Holder J."/>
            <person name="Sullivan T.D."/>
            <person name="Marty A.J."/>
            <person name="Carmen J.C."/>
            <person name="Chen Z."/>
            <person name="Ding L."/>
            <person name="Gujja S."/>
            <person name="Magrini V."/>
            <person name="Misas E."/>
            <person name="Mitreva M."/>
            <person name="Priest M."/>
            <person name="Saif S."/>
            <person name="Whiston E.A."/>
            <person name="Young S."/>
            <person name="Zeng Q."/>
            <person name="Goldman W.E."/>
            <person name="Mardis E.R."/>
            <person name="Taylor J.W."/>
            <person name="McEwen J.G."/>
            <person name="Clay O.K."/>
            <person name="Klein B.S."/>
            <person name="Cuomo C.A."/>
        </authorList>
    </citation>
    <scope>NUCLEOTIDE SEQUENCE [LARGE SCALE GENOMIC DNA]</scope>
    <source>
        <strain evidence="2">UAMH 3008</strain>
    </source>
</reference>
<dbReference type="AlphaFoldDB" id="A0A0G2HUC8"/>
<dbReference type="OrthoDB" id="4195528at2759"/>
<protein>
    <submittedName>
        <fullName evidence="1">Uncharacterized protein</fullName>
    </submittedName>
</protein>
<proteinExistence type="predicted"/>
<name>A0A0G2HUC8_9EURO</name>
<dbReference type="Proteomes" id="UP000034164">
    <property type="component" value="Unassembled WGS sequence"/>
</dbReference>
<dbReference type="EMBL" id="LCZI01001258">
    <property type="protein sequence ID" value="KKZ61663.1"/>
    <property type="molecule type" value="Genomic_DNA"/>
</dbReference>